<feature type="non-terminal residue" evidence="1">
    <location>
        <position position="1"/>
    </location>
</feature>
<accession>A0A397SS29</accession>
<evidence type="ECO:0000313" key="2">
    <source>
        <dbReference type="Proteomes" id="UP000265703"/>
    </source>
</evidence>
<keyword evidence="2" id="KW-1185">Reference proteome</keyword>
<evidence type="ECO:0000313" key="1">
    <source>
        <dbReference type="EMBL" id="RIA86757.1"/>
    </source>
</evidence>
<dbReference type="OrthoDB" id="2444484at2759"/>
<protein>
    <submittedName>
        <fullName evidence="1">Uncharacterized protein</fullName>
    </submittedName>
</protein>
<dbReference type="AlphaFoldDB" id="A0A397SS29"/>
<comment type="caution">
    <text evidence="1">The sequence shown here is derived from an EMBL/GenBank/DDBJ whole genome shotgun (WGS) entry which is preliminary data.</text>
</comment>
<proteinExistence type="predicted"/>
<reference evidence="1 2" key="1">
    <citation type="submission" date="2018-06" db="EMBL/GenBank/DDBJ databases">
        <title>Comparative genomics reveals the genomic features of Rhizophagus irregularis, R. cerebriforme, R. diaphanum and Gigaspora rosea, and their symbiotic lifestyle signature.</title>
        <authorList>
            <person name="Morin E."/>
            <person name="San Clemente H."/>
            <person name="Chen E.C.H."/>
            <person name="De La Providencia I."/>
            <person name="Hainaut M."/>
            <person name="Kuo A."/>
            <person name="Kohler A."/>
            <person name="Murat C."/>
            <person name="Tang N."/>
            <person name="Roy S."/>
            <person name="Loubradou J."/>
            <person name="Henrissat B."/>
            <person name="Grigoriev I.V."/>
            <person name="Corradi N."/>
            <person name="Roux C."/>
            <person name="Martin F.M."/>
        </authorList>
    </citation>
    <scope>NUCLEOTIDE SEQUENCE [LARGE SCALE GENOMIC DNA]</scope>
    <source>
        <strain evidence="1 2">DAOM 227022</strain>
    </source>
</reference>
<name>A0A397SS29_9GLOM</name>
<sequence length="59" mass="6764">RKQNNTSLLIPNKKAALEDSTNYANKLGFSKASDLIEQYDKTNISDEKNSDNNELKYRN</sequence>
<gene>
    <name evidence="1" type="ORF">C1645_828785</name>
</gene>
<dbReference type="EMBL" id="QKYT01000346">
    <property type="protein sequence ID" value="RIA86757.1"/>
    <property type="molecule type" value="Genomic_DNA"/>
</dbReference>
<organism evidence="1 2">
    <name type="scientific">Glomus cerebriforme</name>
    <dbReference type="NCBI Taxonomy" id="658196"/>
    <lineage>
        <taxon>Eukaryota</taxon>
        <taxon>Fungi</taxon>
        <taxon>Fungi incertae sedis</taxon>
        <taxon>Mucoromycota</taxon>
        <taxon>Glomeromycotina</taxon>
        <taxon>Glomeromycetes</taxon>
        <taxon>Glomerales</taxon>
        <taxon>Glomeraceae</taxon>
        <taxon>Glomus</taxon>
    </lineage>
</organism>
<dbReference type="Proteomes" id="UP000265703">
    <property type="component" value="Unassembled WGS sequence"/>
</dbReference>